<proteinExistence type="predicted"/>
<protein>
    <submittedName>
        <fullName evidence="1">Uncharacterized protein</fullName>
    </submittedName>
</protein>
<reference evidence="1 2" key="1">
    <citation type="journal article" date="2015" name="Nature">
        <title>rRNA introns, odd ribosomes, and small enigmatic genomes across a large radiation of phyla.</title>
        <authorList>
            <person name="Brown C.T."/>
            <person name="Hug L.A."/>
            <person name="Thomas B.C."/>
            <person name="Sharon I."/>
            <person name="Castelle C.J."/>
            <person name="Singh A."/>
            <person name="Wilkins M.J."/>
            <person name="Williams K.H."/>
            <person name="Banfield J.F."/>
        </authorList>
    </citation>
    <scope>NUCLEOTIDE SEQUENCE [LARGE SCALE GENOMIC DNA]</scope>
</reference>
<evidence type="ECO:0000313" key="2">
    <source>
        <dbReference type="Proteomes" id="UP000034090"/>
    </source>
</evidence>
<dbReference type="AlphaFoldDB" id="A0A0G1DIN5"/>
<name>A0A0G1DIN5_9BACT</name>
<dbReference type="EMBL" id="LCFQ01000013">
    <property type="protein sequence ID" value="KKS97457.1"/>
    <property type="molecule type" value="Genomic_DNA"/>
</dbReference>
<accession>A0A0G1DIN5</accession>
<sequence>MVIQKDFLAGKLTSPLVIEEVGGNYSNFWSSTEYSNTPVERELEQRQHEQQC</sequence>
<comment type="caution">
    <text evidence="1">The sequence shown here is derived from an EMBL/GenBank/DDBJ whole genome shotgun (WGS) entry which is preliminary data.</text>
</comment>
<gene>
    <name evidence="1" type="ORF">UV74_C0013G0579</name>
</gene>
<organism evidence="1 2">
    <name type="scientific">Candidatus Woesebacteria bacterium GW2011_GWB1_43_14</name>
    <dbReference type="NCBI Taxonomy" id="1618578"/>
    <lineage>
        <taxon>Bacteria</taxon>
        <taxon>Candidatus Woeseibacteriota</taxon>
    </lineage>
</organism>
<dbReference type="Proteomes" id="UP000034090">
    <property type="component" value="Unassembled WGS sequence"/>
</dbReference>
<evidence type="ECO:0000313" key="1">
    <source>
        <dbReference type="EMBL" id="KKS97457.1"/>
    </source>
</evidence>